<feature type="compositionally biased region" description="Basic and acidic residues" evidence="1">
    <location>
        <begin position="37"/>
        <end position="47"/>
    </location>
</feature>
<dbReference type="Proteomes" id="UP000053681">
    <property type="component" value="Unassembled WGS sequence"/>
</dbReference>
<reference evidence="2 3" key="1">
    <citation type="submission" date="2015-11" db="EMBL/GenBank/DDBJ databases">
        <title>Bacillus caseinolyticus sp nov.</title>
        <authorList>
            <person name="Dastager S.G."/>
            <person name="Mawlankar R."/>
        </authorList>
    </citation>
    <scope>NUCLEOTIDE SEQUENCE [LARGE SCALE GENOMIC DNA]</scope>
    <source>
        <strain evidence="2 3">SGD-V-76</strain>
    </source>
</reference>
<sequence>MQKYLLVLFTAIMLTACGTTQENSKSHNSSHSTSDQAPKEKTSKESSDTSSDEQTIRLLEQMMAYENEGMQEEKMGFLKTSENQKYSLYVLEGYTFTEEEPRKDVIYYDANDKLWMRIEVLPDNVDWDKVEQEALKGLEAVSTDVQKSSVTSYNETFSFHSVHSASNDKNRTTSYLVKASDKRPAMRLTIFTPVETENVNAFLEMANSIENL</sequence>
<evidence type="ECO:0000313" key="3">
    <source>
        <dbReference type="Proteomes" id="UP000053681"/>
    </source>
</evidence>
<proteinExistence type="predicted"/>
<accession>A0A0V8JID2</accession>
<evidence type="ECO:0000313" key="2">
    <source>
        <dbReference type="EMBL" id="KSU86790.1"/>
    </source>
</evidence>
<dbReference type="PROSITE" id="PS51257">
    <property type="entry name" value="PROKAR_LIPOPROTEIN"/>
    <property type="match status" value="1"/>
</dbReference>
<organism evidence="2 3">
    <name type="scientific">Priestia veravalensis</name>
    <dbReference type="NCBI Taxonomy" id="1414648"/>
    <lineage>
        <taxon>Bacteria</taxon>
        <taxon>Bacillati</taxon>
        <taxon>Bacillota</taxon>
        <taxon>Bacilli</taxon>
        <taxon>Bacillales</taxon>
        <taxon>Bacillaceae</taxon>
        <taxon>Priestia</taxon>
    </lineage>
</organism>
<gene>
    <name evidence="2" type="ORF">AS180_16690</name>
</gene>
<evidence type="ECO:0008006" key="4">
    <source>
        <dbReference type="Google" id="ProtNLM"/>
    </source>
</evidence>
<comment type="caution">
    <text evidence="2">The sequence shown here is derived from an EMBL/GenBank/DDBJ whole genome shotgun (WGS) entry which is preliminary data.</text>
</comment>
<feature type="region of interest" description="Disordered" evidence="1">
    <location>
        <begin position="21"/>
        <end position="54"/>
    </location>
</feature>
<protein>
    <recommendedName>
        <fullName evidence="4">Lipoprotein</fullName>
    </recommendedName>
</protein>
<dbReference type="EMBL" id="LNQP01000066">
    <property type="protein sequence ID" value="KSU86790.1"/>
    <property type="molecule type" value="Genomic_DNA"/>
</dbReference>
<name>A0A0V8JID2_9BACI</name>
<dbReference type="AlphaFoldDB" id="A0A0V8JID2"/>
<evidence type="ECO:0000256" key="1">
    <source>
        <dbReference type="SAM" id="MobiDB-lite"/>
    </source>
</evidence>
<keyword evidence="3" id="KW-1185">Reference proteome</keyword>
<dbReference type="RefSeq" id="WP_025909164.1">
    <property type="nucleotide sequence ID" value="NZ_KQ758681.1"/>
</dbReference>